<dbReference type="GO" id="GO:0071949">
    <property type="term" value="F:FAD binding"/>
    <property type="evidence" value="ECO:0007669"/>
    <property type="project" value="InterPro"/>
</dbReference>
<evidence type="ECO:0000313" key="5">
    <source>
        <dbReference type="Proteomes" id="UP000487268"/>
    </source>
</evidence>
<evidence type="ECO:0000256" key="2">
    <source>
        <dbReference type="ARBA" id="ARBA00023033"/>
    </source>
</evidence>
<dbReference type="Proteomes" id="UP000487268">
    <property type="component" value="Unassembled WGS sequence"/>
</dbReference>
<accession>A0A7K0C859</accession>
<sequence length="386" mass="39760">MRVIVAGGGVAGAATAIALGRAGAEVRVYESHADPAGPVGSFVSLAANGLRALRSLGVLEAVQDAGFPVERQRMWSGSGRLMGDLPRGRLADDPLRSVTLMRGDLVEALRAEAVRSGAEIVTGVRVTGAAHTADGVRAELAGGSAEADLLVGADGIWSATRRVLDPAAPEPAYAGQYSVSGVARPVPGVEAGTFNMVFCWAGAFVAIAAPGAVWWSAQVTASEAPDLGTTGVDALARLFRHEEMPSAVLRAVTATHRPTLHHVLPPVRVWRDDRTVLVGDASHPVGAGQGASMAIEDAAVLAHALRTQGTVAAGLAAYEADRRARVAKLVKMAAANRDAKTAGPLARRVRDVVMPVALRLFHERSTAWLYTGGPVLDGPAVTGSAG</sequence>
<name>A0A7K0C859_9ACTN</name>
<dbReference type="EMBL" id="WEGH01000007">
    <property type="protein sequence ID" value="MQY09630.1"/>
    <property type="molecule type" value="Genomic_DNA"/>
</dbReference>
<proteinExistence type="predicted"/>
<dbReference type="InterPro" id="IPR036188">
    <property type="entry name" value="FAD/NAD-bd_sf"/>
</dbReference>
<keyword evidence="1 4" id="KW-0560">Oxidoreductase</keyword>
<dbReference type="RefSeq" id="WP_153541794.1">
    <property type="nucleotide sequence ID" value="NZ_WEGH01000007.1"/>
</dbReference>
<dbReference type="PANTHER" id="PTHR13789">
    <property type="entry name" value="MONOOXYGENASE"/>
    <property type="match status" value="1"/>
</dbReference>
<feature type="domain" description="FAD-binding" evidence="3">
    <location>
        <begin position="2"/>
        <end position="332"/>
    </location>
</feature>
<dbReference type="GO" id="GO:0016853">
    <property type="term" value="F:isomerase activity"/>
    <property type="evidence" value="ECO:0007669"/>
    <property type="project" value="UniProtKB-KW"/>
</dbReference>
<evidence type="ECO:0000256" key="1">
    <source>
        <dbReference type="ARBA" id="ARBA00023002"/>
    </source>
</evidence>
<comment type="caution">
    <text evidence="4">The sequence shown here is derived from an EMBL/GenBank/DDBJ whole genome shotgun (WGS) entry which is preliminary data.</text>
</comment>
<reference evidence="4 5" key="1">
    <citation type="submission" date="2019-10" db="EMBL/GenBank/DDBJ databases">
        <title>Actinomadura rubteroloni sp. nov. and Actinomadura macrotermitis sp. nov., isolated from the gut of fungus growing-termite Macrotermes natalensis.</title>
        <authorList>
            <person name="Benndorf R."/>
            <person name="Martin K."/>
            <person name="Kuefner M."/>
            <person name="De Beer W."/>
            <person name="Kaster A.-K."/>
            <person name="Vollmers J."/>
            <person name="Poulsen M."/>
            <person name="Beemelmanns C."/>
        </authorList>
    </citation>
    <scope>NUCLEOTIDE SEQUENCE [LARGE SCALE GENOMIC DNA]</scope>
    <source>
        <strain evidence="4 5">RB68</strain>
    </source>
</reference>
<dbReference type="Gene3D" id="3.50.50.60">
    <property type="entry name" value="FAD/NAD(P)-binding domain"/>
    <property type="match status" value="1"/>
</dbReference>
<dbReference type="InterPro" id="IPR002938">
    <property type="entry name" value="FAD-bd"/>
</dbReference>
<evidence type="ECO:0000259" key="3">
    <source>
        <dbReference type="Pfam" id="PF01494"/>
    </source>
</evidence>
<keyword evidence="5" id="KW-1185">Reference proteome</keyword>
<dbReference type="PRINTS" id="PR00420">
    <property type="entry name" value="RNGMNOXGNASE"/>
</dbReference>
<organism evidence="4 5">
    <name type="scientific">Actinomadura macrotermitis</name>
    <dbReference type="NCBI Taxonomy" id="2585200"/>
    <lineage>
        <taxon>Bacteria</taxon>
        <taxon>Bacillati</taxon>
        <taxon>Actinomycetota</taxon>
        <taxon>Actinomycetes</taxon>
        <taxon>Streptosporangiales</taxon>
        <taxon>Thermomonosporaceae</taxon>
        <taxon>Actinomadura</taxon>
    </lineage>
</organism>
<dbReference type="GO" id="GO:0004497">
    <property type="term" value="F:monooxygenase activity"/>
    <property type="evidence" value="ECO:0007669"/>
    <property type="project" value="UniProtKB-KW"/>
</dbReference>
<gene>
    <name evidence="4" type="primary">auaG_2</name>
    <name evidence="4" type="ORF">ACRB68_77590</name>
</gene>
<protein>
    <submittedName>
        <fullName evidence="4">Aurachin C monooxygenase/isomerase</fullName>
        <ecNumber evidence="4">1.14.13.222</ecNumber>
    </submittedName>
</protein>
<dbReference type="PANTHER" id="PTHR13789:SF309">
    <property type="entry name" value="PUTATIVE (AFU_ORTHOLOGUE AFUA_6G14510)-RELATED"/>
    <property type="match status" value="1"/>
</dbReference>
<keyword evidence="2 4" id="KW-0503">Monooxygenase</keyword>
<evidence type="ECO:0000313" key="4">
    <source>
        <dbReference type="EMBL" id="MQY09630.1"/>
    </source>
</evidence>
<dbReference type="EC" id="1.14.13.222" evidence="4"/>
<dbReference type="Pfam" id="PF01494">
    <property type="entry name" value="FAD_binding_3"/>
    <property type="match status" value="1"/>
</dbReference>
<dbReference type="AlphaFoldDB" id="A0A7K0C859"/>
<dbReference type="InterPro" id="IPR050493">
    <property type="entry name" value="FAD-dep_Monooxygenase_BioMet"/>
</dbReference>
<dbReference type="OrthoDB" id="9782160at2"/>
<keyword evidence="4" id="KW-0413">Isomerase</keyword>
<dbReference type="SUPFAM" id="SSF51905">
    <property type="entry name" value="FAD/NAD(P)-binding domain"/>
    <property type="match status" value="1"/>
</dbReference>